<reference evidence="3" key="1">
    <citation type="submission" date="2020-10" db="EMBL/GenBank/DDBJ databases">
        <authorList>
            <person name="Gilroy R."/>
        </authorList>
    </citation>
    <scope>NUCLEOTIDE SEQUENCE</scope>
    <source>
        <strain evidence="3">ChiSjej4B22-8349</strain>
    </source>
</reference>
<dbReference type="AlphaFoldDB" id="A0A9D1N6U8"/>
<dbReference type="EMBL" id="DVOB01000085">
    <property type="protein sequence ID" value="HIU95839.1"/>
    <property type="molecule type" value="Genomic_DNA"/>
</dbReference>
<dbReference type="PROSITE" id="PS01066">
    <property type="entry name" value="UPP_SYNTHASE"/>
    <property type="match status" value="1"/>
</dbReference>
<name>A0A9D1N6U8_9FIRM</name>
<dbReference type="PANTHER" id="PTHR10291:SF0">
    <property type="entry name" value="DEHYDRODOLICHYL DIPHOSPHATE SYNTHASE 2"/>
    <property type="match status" value="1"/>
</dbReference>
<dbReference type="Gene3D" id="3.40.1180.10">
    <property type="entry name" value="Decaprenyl diphosphate synthase-like"/>
    <property type="match status" value="1"/>
</dbReference>
<dbReference type="InterPro" id="IPR001441">
    <property type="entry name" value="UPP_synth-like"/>
</dbReference>
<evidence type="ECO:0000256" key="1">
    <source>
        <dbReference type="ARBA" id="ARBA00001946"/>
    </source>
</evidence>
<keyword evidence="2 3" id="KW-0808">Transferase</keyword>
<dbReference type="PANTHER" id="PTHR10291">
    <property type="entry name" value="DEHYDRODOLICHYL DIPHOSPHATE SYNTHASE FAMILY MEMBER"/>
    <property type="match status" value="1"/>
</dbReference>
<dbReference type="NCBIfam" id="TIGR00055">
    <property type="entry name" value="uppS"/>
    <property type="match status" value="1"/>
</dbReference>
<dbReference type="InterPro" id="IPR036424">
    <property type="entry name" value="UPP_synth-like_sf"/>
</dbReference>
<reference evidence="3" key="2">
    <citation type="journal article" date="2021" name="PeerJ">
        <title>Extensive microbial diversity within the chicken gut microbiome revealed by metagenomics and culture.</title>
        <authorList>
            <person name="Gilroy R."/>
            <person name="Ravi A."/>
            <person name="Getino M."/>
            <person name="Pursley I."/>
            <person name="Horton D.L."/>
            <person name="Alikhan N.F."/>
            <person name="Baker D."/>
            <person name="Gharbi K."/>
            <person name="Hall N."/>
            <person name="Watson M."/>
            <person name="Adriaenssens E.M."/>
            <person name="Foster-Nyarko E."/>
            <person name="Jarju S."/>
            <person name="Secka A."/>
            <person name="Antonio M."/>
            <person name="Oren A."/>
            <person name="Chaudhuri R.R."/>
            <person name="La Ragione R."/>
            <person name="Hildebrand F."/>
            <person name="Pallen M.J."/>
        </authorList>
    </citation>
    <scope>NUCLEOTIDE SEQUENCE</scope>
    <source>
        <strain evidence="3">ChiSjej4B22-8349</strain>
    </source>
</reference>
<comment type="caution">
    <text evidence="3">The sequence shown here is derived from an EMBL/GenBank/DDBJ whole genome shotgun (WGS) entry which is preliminary data.</text>
</comment>
<dbReference type="Proteomes" id="UP000824130">
    <property type="component" value="Unassembled WGS sequence"/>
</dbReference>
<accession>A0A9D1N6U8</accession>
<dbReference type="InterPro" id="IPR018520">
    <property type="entry name" value="UPP_synth-like_CS"/>
</dbReference>
<evidence type="ECO:0000256" key="2">
    <source>
        <dbReference type="ARBA" id="ARBA00022679"/>
    </source>
</evidence>
<proteinExistence type="predicted"/>
<organism evidence="3 4">
    <name type="scientific">Candidatus Allocopromorpha excrementipullorum</name>
    <dbReference type="NCBI Taxonomy" id="2840743"/>
    <lineage>
        <taxon>Bacteria</taxon>
        <taxon>Bacillati</taxon>
        <taxon>Bacillota</taxon>
        <taxon>Clostridia</taxon>
        <taxon>Eubacteriales</taxon>
        <taxon>Eubacteriaceae</taxon>
        <taxon>Eubacteriaceae incertae sedis</taxon>
        <taxon>Candidatus Allocopromorpha</taxon>
    </lineage>
</organism>
<comment type="cofactor">
    <cofactor evidence="1">
        <name>Mg(2+)</name>
        <dbReference type="ChEBI" id="CHEBI:18420"/>
    </cofactor>
</comment>
<protein>
    <submittedName>
        <fullName evidence="3">Di-trans,poly-cis-decaprenylcistransferase</fullName>
        <ecNumber evidence="3">2.5.1.31</ecNumber>
    </submittedName>
</protein>
<dbReference type="GO" id="GO:0016094">
    <property type="term" value="P:polyprenol biosynthetic process"/>
    <property type="evidence" value="ECO:0007669"/>
    <property type="project" value="TreeGrafter"/>
</dbReference>
<feature type="non-terminal residue" evidence="3">
    <location>
        <position position="1"/>
    </location>
</feature>
<sequence>ADNTGLQFNIALNYGGRGEIKEAVRALGEKVAAGQLQPGDITEEMISDELSTGRLHADVPDPELIIRTSGELRLSNFLLWQSAYSELVFSDVLWPDFTPEEYEKAIAEYQSRDRRFGGR</sequence>
<gene>
    <name evidence="3" type="primary">uppS</name>
    <name evidence="3" type="ORF">IAD25_03910</name>
</gene>
<evidence type="ECO:0000313" key="3">
    <source>
        <dbReference type="EMBL" id="HIU95839.1"/>
    </source>
</evidence>
<dbReference type="CDD" id="cd00475">
    <property type="entry name" value="Cis_IPPS"/>
    <property type="match status" value="1"/>
</dbReference>
<dbReference type="GO" id="GO:0008834">
    <property type="term" value="F:ditrans,polycis-undecaprenyl-diphosphate synthase [(2E,6E)-farnesyl-diphosphate specific] activity"/>
    <property type="evidence" value="ECO:0007669"/>
    <property type="project" value="UniProtKB-EC"/>
</dbReference>
<dbReference type="SUPFAM" id="SSF64005">
    <property type="entry name" value="Undecaprenyl diphosphate synthase"/>
    <property type="match status" value="1"/>
</dbReference>
<dbReference type="EC" id="2.5.1.31" evidence="3"/>
<dbReference type="Pfam" id="PF01255">
    <property type="entry name" value="Prenyltransf"/>
    <property type="match status" value="1"/>
</dbReference>
<evidence type="ECO:0000313" key="4">
    <source>
        <dbReference type="Proteomes" id="UP000824130"/>
    </source>
</evidence>